<accession>A0ABM7P9G6</accession>
<dbReference type="RefSeq" id="WP_229591678.1">
    <property type="nucleotide sequence ID" value="NZ_AP024485.1"/>
</dbReference>
<proteinExistence type="predicted"/>
<evidence type="ECO:0000259" key="2">
    <source>
        <dbReference type="Pfam" id="PF07811"/>
    </source>
</evidence>
<evidence type="ECO:0000313" key="3">
    <source>
        <dbReference type="EMBL" id="BCS89717.1"/>
    </source>
</evidence>
<sequence>MEKRNTNKNGSMVIEFALLTTLLLIPILAGMWDLSQLIDMNQIMTRAAREGVVMASRGDDPVARVKEYVESAGLPAANLSVTVQLGPEDPIVGQEVVVTLNYDFTENTIYPWDELIPDGLNTVAHAKME</sequence>
<dbReference type="Proteomes" id="UP001053296">
    <property type="component" value="Chromosome"/>
</dbReference>
<keyword evidence="1" id="KW-0812">Transmembrane</keyword>
<feature type="domain" description="TadE-like" evidence="2">
    <location>
        <begin position="10"/>
        <end position="52"/>
    </location>
</feature>
<gene>
    <name evidence="3" type="ORF">PSDVSF_29590</name>
</gene>
<dbReference type="Pfam" id="PF07811">
    <property type="entry name" value="TadE"/>
    <property type="match status" value="1"/>
</dbReference>
<dbReference type="InterPro" id="IPR012495">
    <property type="entry name" value="TadE-like_dom"/>
</dbReference>
<name>A0ABM7P9G6_9BACT</name>
<evidence type="ECO:0000256" key="1">
    <source>
        <dbReference type="SAM" id="Phobius"/>
    </source>
</evidence>
<protein>
    <recommendedName>
        <fullName evidence="2">TadE-like domain-containing protein</fullName>
    </recommendedName>
</protein>
<keyword evidence="1" id="KW-1133">Transmembrane helix</keyword>
<keyword evidence="4" id="KW-1185">Reference proteome</keyword>
<reference evidence="3" key="1">
    <citation type="journal article" date="2022" name="Arch. Microbiol.">
        <title>Pseudodesulfovibrio sediminis sp. nov., a mesophilic and neutrophilic sulfate-reducing bacterium isolated from sediment of a brackish lake.</title>
        <authorList>
            <person name="Takahashi A."/>
            <person name="Kojima H."/>
            <person name="Watanabe M."/>
            <person name="Fukui M."/>
        </authorList>
    </citation>
    <scope>NUCLEOTIDE SEQUENCE</scope>
    <source>
        <strain evidence="3">SF6</strain>
    </source>
</reference>
<keyword evidence="1" id="KW-0472">Membrane</keyword>
<feature type="transmembrane region" description="Helical" evidence="1">
    <location>
        <begin position="12"/>
        <end position="32"/>
    </location>
</feature>
<evidence type="ECO:0000313" key="4">
    <source>
        <dbReference type="Proteomes" id="UP001053296"/>
    </source>
</evidence>
<organism evidence="3 4">
    <name type="scientific">Pseudodesulfovibrio sediminis</name>
    <dbReference type="NCBI Taxonomy" id="2810563"/>
    <lineage>
        <taxon>Bacteria</taxon>
        <taxon>Pseudomonadati</taxon>
        <taxon>Thermodesulfobacteriota</taxon>
        <taxon>Desulfovibrionia</taxon>
        <taxon>Desulfovibrionales</taxon>
        <taxon>Desulfovibrionaceae</taxon>
    </lineage>
</organism>
<dbReference type="EMBL" id="AP024485">
    <property type="protein sequence ID" value="BCS89717.1"/>
    <property type="molecule type" value="Genomic_DNA"/>
</dbReference>